<evidence type="ECO:0000313" key="5">
    <source>
        <dbReference type="Proteomes" id="UP000324897"/>
    </source>
</evidence>
<keyword evidence="2" id="KW-0804">Transcription</keyword>
<protein>
    <submittedName>
        <fullName evidence="4">Uncharacterized protein</fullName>
    </submittedName>
</protein>
<dbReference type="PROSITE" id="PS50985">
    <property type="entry name" value="GRAS"/>
    <property type="match status" value="1"/>
</dbReference>
<accession>A0A5J9UI97</accession>
<reference evidence="4 5" key="1">
    <citation type="journal article" date="2019" name="Sci. Rep.">
        <title>A high-quality genome of Eragrostis curvula grass provides insights into Poaceae evolution and supports new strategies to enhance forage quality.</title>
        <authorList>
            <person name="Carballo J."/>
            <person name="Santos B.A.C.M."/>
            <person name="Zappacosta D."/>
            <person name="Garbus I."/>
            <person name="Selva J.P."/>
            <person name="Gallo C.A."/>
            <person name="Diaz A."/>
            <person name="Albertini E."/>
            <person name="Caccamo M."/>
            <person name="Echenique V."/>
        </authorList>
    </citation>
    <scope>NUCLEOTIDE SEQUENCE [LARGE SCALE GENOMIC DNA]</scope>
    <source>
        <strain evidence="5">cv. Victoria</strain>
        <tissue evidence="4">Leaf</tissue>
    </source>
</reference>
<proteinExistence type="inferred from homology"/>
<dbReference type="Proteomes" id="UP000324897">
    <property type="component" value="Chromosome 2"/>
</dbReference>
<dbReference type="PANTHER" id="PTHR31636">
    <property type="entry name" value="OSJNBA0084A10.13 PROTEIN-RELATED"/>
    <property type="match status" value="1"/>
</dbReference>
<feature type="region of interest" description="Leucine repeat II (LRII)" evidence="3">
    <location>
        <begin position="530"/>
        <end position="562"/>
    </location>
</feature>
<evidence type="ECO:0000256" key="3">
    <source>
        <dbReference type="PROSITE-ProRule" id="PRU01191"/>
    </source>
</evidence>
<organism evidence="4 5">
    <name type="scientific">Eragrostis curvula</name>
    <name type="common">weeping love grass</name>
    <dbReference type="NCBI Taxonomy" id="38414"/>
    <lineage>
        <taxon>Eukaryota</taxon>
        <taxon>Viridiplantae</taxon>
        <taxon>Streptophyta</taxon>
        <taxon>Embryophyta</taxon>
        <taxon>Tracheophyta</taxon>
        <taxon>Spermatophyta</taxon>
        <taxon>Magnoliopsida</taxon>
        <taxon>Liliopsida</taxon>
        <taxon>Poales</taxon>
        <taxon>Poaceae</taxon>
        <taxon>PACMAD clade</taxon>
        <taxon>Chloridoideae</taxon>
        <taxon>Eragrostideae</taxon>
        <taxon>Eragrostidinae</taxon>
        <taxon>Eragrostis</taxon>
    </lineage>
</organism>
<gene>
    <name evidence="4" type="ORF">EJB05_25621</name>
</gene>
<comment type="caution">
    <text evidence="4">The sequence shown here is derived from an EMBL/GenBank/DDBJ whole genome shotgun (WGS) entry which is preliminary data.</text>
</comment>
<feature type="region of interest" description="Leucine repeat I (LRI)" evidence="3">
    <location>
        <begin position="370"/>
        <end position="430"/>
    </location>
</feature>
<feature type="short sequence motif" description="VHIID" evidence="3">
    <location>
        <begin position="480"/>
        <end position="484"/>
    </location>
</feature>
<evidence type="ECO:0000256" key="1">
    <source>
        <dbReference type="ARBA" id="ARBA00023015"/>
    </source>
</evidence>
<keyword evidence="1" id="KW-0805">Transcription regulation</keyword>
<dbReference type="EMBL" id="RWGY01000013">
    <property type="protein sequence ID" value="TVU23266.1"/>
    <property type="molecule type" value="Genomic_DNA"/>
</dbReference>
<feature type="region of interest" description="SAW" evidence="3">
    <location>
        <begin position="670"/>
        <end position="745"/>
    </location>
</feature>
<comment type="similarity">
    <text evidence="3">Belongs to the GRAS family.</text>
</comment>
<feature type="region of interest" description="VHIID" evidence="3">
    <location>
        <begin position="449"/>
        <end position="514"/>
    </location>
</feature>
<evidence type="ECO:0000313" key="4">
    <source>
        <dbReference type="EMBL" id="TVU23266.1"/>
    </source>
</evidence>
<dbReference type="OrthoDB" id="593539at2759"/>
<dbReference type="Pfam" id="PF03514">
    <property type="entry name" value="GRAS"/>
    <property type="match status" value="1"/>
</dbReference>
<dbReference type="InterPro" id="IPR005202">
    <property type="entry name" value="TF_GRAS"/>
</dbReference>
<sequence>MDTAPEFQGQGAFLAEPFSPSIFLNLPPTPSPDSAGEDLASSDDLVLPFISRMLMEEDIEDEFFYHYPEHPALLQTQQTYAQILSDETTTSASSSSAITNTDGSGVFTLSPSSCDAPTFSNATWPYNPVELSQLLLTTPYPDTGVGFNGFIAGDANRRGGIHENADEITTLFKEGIMGIQSSGFLDGAGKETDAVITNSAASAGDGMHGAVTSAFFSGQNLVNMDMLNQAFLLGMEEAKKFLPANNILLMDPESTSMEHRPRDSNLFQGIAAGQLKEDEVADKLLKFQGSIYGRCRKNRRNWDDLEAEMGKNNKMMVPEPEETGDMVDKMIINGYAMCLEKMKSLSITMGDEAEKNGRKGNVRQSSYEAVDMRTLLIHCAQAVSMNDRRSATELLVQIKQHSSPRGDANQRLAHYFAVGLEARLAGTGSQVYKSLMTKHTSVVEFLKACQLYLAACCFEMTAFRFSNMTICKAIAGRKKVHIVDYGVQYGFQWISLLAHFSTWEGGSPEVRITGIDLPQPGFRPASRVKETGRRLSNCAHQFGVPFKFHGIATKWDAISVADLDIDPDEVLIINSIMQFGNLMDEGVYIHSPSPRDVVLNNIQKMRPDVFILCVVNGSYGAPFFVTRFREALFYYSAMFDMLDATVPRDNEQRLLVEREIIGRYAMNVIACEGLDRAERPETYKQWQVRNHRAGLRQLPLYPDIVKILREKVKNHYHKDFVIDVDHNWFLQGWKGRILYAMSTFVSNESISDLYNGSQDCTPKKRAQVKRPSRQLLAGPMIVIVFEFANKTTRFARLVESTVFCITRYMAA</sequence>
<name>A0A5J9UI97_9POAL</name>
<feature type="non-terminal residue" evidence="4">
    <location>
        <position position="1"/>
    </location>
</feature>
<evidence type="ECO:0000256" key="2">
    <source>
        <dbReference type="ARBA" id="ARBA00023163"/>
    </source>
</evidence>
<dbReference type="AlphaFoldDB" id="A0A5J9UI97"/>
<comment type="caution">
    <text evidence="3">Lacks conserved residue(s) required for the propagation of feature annotation.</text>
</comment>
<dbReference type="Gramene" id="TVU23266">
    <property type="protein sequence ID" value="TVU23266"/>
    <property type="gene ID" value="EJB05_25621"/>
</dbReference>
<keyword evidence="5" id="KW-1185">Reference proteome</keyword>